<dbReference type="Proteomes" id="UP000005273">
    <property type="component" value="Unassembled WGS sequence"/>
</dbReference>
<organism evidence="3 4">
    <name type="scientific">Acetomicrobium hydrogeniformans ATCC BAA-1850</name>
    <dbReference type="NCBI Taxonomy" id="592015"/>
    <lineage>
        <taxon>Bacteria</taxon>
        <taxon>Thermotogati</taxon>
        <taxon>Synergistota</taxon>
        <taxon>Synergistia</taxon>
        <taxon>Synergistales</taxon>
        <taxon>Acetomicrobiaceae</taxon>
        <taxon>Acetomicrobium</taxon>
    </lineage>
</organism>
<dbReference type="AlphaFoldDB" id="A0A0T5XB63"/>
<dbReference type="RefSeq" id="WP_057940807.1">
    <property type="nucleotide sequence ID" value="NZ_ACJX03000001.1"/>
</dbReference>
<gene>
    <name evidence="3" type="ORF">HMPREF1705_02849</name>
</gene>
<dbReference type="STRING" id="592015.HMPREF1705_02849"/>
<reference evidence="4" key="1">
    <citation type="submission" date="2012-09" db="EMBL/GenBank/DDBJ databases">
        <authorList>
            <person name="Weinstock G."/>
            <person name="Sodergren E."/>
            <person name="Clifton S."/>
            <person name="Fulton L."/>
            <person name="Fulton B."/>
            <person name="Courtney L."/>
            <person name="Fronick C."/>
            <person name="Harrison M."/>
            <person name="Strong C."/>
            <person name="Farmer C."/>
            <person name="Delehaunty K."/>
            <person name="Markovic C."/>
            <person name="Hall O."/>
            <person name="Minx P."/>
            <person name="Tomlinson C."/>
            <person name="Mitreva M."/>
            <person name="Nelson J."/>
            <person name="Hou S."/>
            <person name="Wollam A."/>
            <person name="Pepin K.H."/>
            <person name="Johnson M."/>
            <person name="Bhonagiri V."/>
            <person name="Nash W.E."/>
            <person name="Suruliraj S."/>
            <person name="Warren W."/>
            <person name="Chinwalla A."/>
            <person name="Mardis E.R."/>
            <person name="Wilson R.K."/>
        </authorList>
    </citation>
    <scope>NUCLEOTIDE SEQUENCE [LARGE SCALE GENOMIC DNA]</scope>
    <source>
        <strain evidence="4">OS1</strain>
    </source>
</reference>
<keyword evidence="2" id="KW-1005">Bacterial flagellum biogenesis</keyword>
<dbReference type="NCBIfam" id="NF007197">
    <property type="entry name" value="PRK09618.1"/>
    <property type="match status" value="1"/>
</dbReference>
<keyword evidence="3" id="KW-0966">Cell projection</keyword>
<keyword evidence="4" id="KW-1185">Reference proteome</keyword>
<dbReference type="eggNOG" id="COG1843">
    <property type="taxonomic scope" value="Bacteria"/>
</dbReference>
<keyword evidence="3" id="KW-0969">Cilium</keyword>
<evidence type="ECO:0000313" key="4">
    <source>
        <dbReference type="Proteomes" id="UP000005273"/>
    </source>
</evidence>
<evidence type="ECO:0000256" key="1">
    <source>
        <dbReference type="ARBA" id="ARBA00010577"/>
    </source>
</evidence>
<comment type="similarity">
    <text evidence="1">Belongs to the FlgD family.</text>
</comment>
<evidence type="ECO:0000313" key="3">
    <source>
        <dbReference type="EMBL" id="KRT35611.1"/>
    </source>
</evidence>
<dbReference type="InterPro" id="IPR005648">
    <property type="entry name" value="FlgD"/>
</dbReference>
<dbReference type="GO" id="GO:0044781">
    <property type="term" value="P:bacterial-type flagellum organization"/>
    <property type="evidence" value="ECO:0007669"/>
    <property type="project" value="UniProtKB-KW"/>
</dbReference>
<dbReference type="Pfam" id="PF03963">
    <property type="entry name" value="FlgD"/>
    <property type="match status" value="1"/>
</dbReference>
<evidence type="ECO:0000256" key="2">
    <source>
        <dbReference type="ARBA" id="ARBA00022795"/>
    </source>
</evidence>
<protein>
    <submittedName>
        <fullName evidence="3">Flagellar hook capping protein</fullName>
    </submittedName>
</protein>
<accession>A0A0T5XB63</accession>
<sequence length="142" mass="15842">MAVNQVSSVNQSYYSEGKREIKNELGKDDFLKLLITQLTHQDPLEPVSDTEFIAQMAQFSTLEQMTNVAKGVESLLSVTKLNAQSYIGKEVIYYDDNTGLYQQSSVRSALFEDGEVYLELENGKYILLDEIKAVTTPSTDGG</sequence>
<keyword evidence="3" id="KW-0282">Flagellum</keyword>
<comment type="caution">
    <text evidence="3">The sequence shown here is derived from an EMBL/GenBank/DDBJ whole genome shotgun (WGS) entry which is preliminary data.</text>
</comment>
<proteinExistence type="inferred from homology"/>
<dbReference type="EMBL" id="ACJX03000001">
    <property type="protein sequence ID" value="KRT35611.1"/>
    <property type="molecule type" value="Genomic_DNA"/>
</dbReference>
<dbReference type="OrthoDB" id="280334at2"/>
<name>A0A0T5XB63_9BACT</name>